<feature type="compositionally biased region" description="Low complexity" evidence="4">
    <location>
        <begin position="1027"/>
        <end position="1039"/>
    </location>
</feature>
<reference evidence="6 7" key="1">
    <citation type="submission" date="2024-05" db="EMBL/GenBank/DDBJ databases">
        <authorList>
            <person name="Wallberg A."/>
        </authorList>
    </citation>
    <scope>NUCLEOTIDE SEQUENCE [LARGE SCALE GENOMIC DNA]</scope>
</reference>
<feature type="domain" description="BTB" evidence="5">
    <location>
        <begin position="566"/>
        <end position="648"/>
    </location>
</feature>
<feature type="compositionally biased region" description="Basic and acidic residues" evidence="4">
    <location>
        <begin position="707"/>
        <end position="723"/>
    </location>
</feature>
<protein>
    <recommendedName>
        <fullName evidence="5">BTB domain-containing protein</fullName>
    </recommendedName>
</protein>
<dbReference type="InterPro" id="IPR009091">
    <property type="entry name" value="RCC1/BLIP-II"/>
</dbReference>
<keyword evidence="7" id="KW-1185">Reference proteome</keyword>
<feature type="region of interest" description="Disordered" evidence="4">
    <location>
        <begin position="1001"/>
        <end position="1042"/>
    </location>
</feature>
<dbReference type="SMART" id="SM00225">
    <property type="entry name" value="BTB"/>
    <property type="match status" value="2"/>
</dbReference>
<dbReference type="SMART" id="SM00248">
    <property type="entry name" value="ANK"/>
    <property type="match status" value="2"/>
</dbReference>
<feature type="region of interest" description="Disordered" evidence="4">
    <location>
        <begin position="690"/>
        <end position="723"/>
    </location>
</feature>
<feature type="region of interest" description="Disordered" evidence="4">
    <location>
        <begin position="1114"/>
        <end position="1137"/>
    </location>
</feature>
<dbReference type="InterPro" id="IPR036770">
    <property type="entry name" value="Ankyrin_rpt-contain_sf"/>
</dbReference>
<feature type="region of interest" description="Disordered" evidence="4">
    <location>
        <begin position="1234"/>
        <end position="1263"/>
    </location>
</feature>
<dbReference type="PROSITE" id="PS50097">
    <property type="entry name" value="BTB"/>
    <property type="match status" value="2"/>
</dbReference>
<sequence length="1263" mass="140129">MSRHLIPDCGAGCRSRQHGDLISAAIIRGTENEAAAYLKSICHRYCNVTDKSGRSALHTAASCGKKKLVKWLLEHGVNVNQRDMESGYTPLHRAIFYGFIHIACTFIDAGGNLTALDHDALTPLDHIVKDRPGIVEFSPRLPTQIYLWGANANYNLGQSSQQARSTPECLEVLHREGQAILEVSLSKFHTLFLTDSGQVYTCGHGHGGRLGLDTDGAPVISPRQVKALAHTSVTMIAAAHDHSLMLTEGGQVWTCGLNEYHQLGQNPPVPNLSSPRPITWHKTNKQIFSGIGGGRYHSVMWNSTSLYTFGLNAGQLGHHKNANERTIINPRRVTSLVLKEGVEINSVGISDGAVVVNFTDGDIYVLHQYQTRQVASKKLGVIKVACIGGQLDSKVGAEGLSEHGGVDLKVAALVGGETGHLYLWTAQSTRLVRCLYSLNREITLTDFCLSRQGFGLVTKDGEAFHGVLATSKLRKSKSKDKSNEPYGSNTLVEFIDRKACETIRLTRIFNLHRTVAIRSDSKGQNFAALQNDPKCFMLEIPQLCSSTLRSDIKTLKIEASTMDAIHDVQIVSGNRTFPAHSYILAFHSDFFRKKLINVTVPNGNAEHFDNFQEPLEEKRILKIPPDVAPQVIEEILKYIYTGTCQLTRRGPCEFKLPVNDGISKESINPSTNWIPNGDVSNKSAFSVYKEMGEKSKSNKNNKKNKKKANEPKDETLINKPKQKDDPIRVVERVAKRFGLASMEKELKSYQLVDKCVQLRNLNNFSETDNNASYPTRYNRKLLEELCDVMIQSKDGDLLGAHKCILAARLEYFHAMLGSGWMETKASKSLSMPLPTKILEIVLDYLYEDDAGVVNKSRDAEFVCNVLAVGDQLLCPRLVEICEVRLSELLSLKNAVELLEFSDSYNASQLKKASLQFICLNLDTILENGSLQMLSSGVQYDLSTYYRSFIPRMSCRMLTPYNCFPYSEDLQQALEENSVSLPDSDEENCELQVDIKSEGKCTPNLGSAKKKKRIHRTSSCESRPRKTSTSSQLSFGSSEGDLGELGDELEALTFDDLEERTSPLPAITNEKKEERMEMAENIKPLQISQWQKVKKKKISTNKEIIIEQPELSWTIKSRQKSTSPQPKELPNNTDKPTKVQQFPTLADAFVTPSKNVMHQAKSGGKMGKVSQKQRKKMALALETETATVQETKRKTSAPAWGGVALSEPNISATSIPQSPQKELQGLAAIMQAEETCSQSQNKCPISNLPSPKQHTTSSSMSNNK</sequence>
<dbReference type="Gene3D" id="1.25.40.20">
    <property type="entry name" value="Ankyrin repeat-containing domain"/>
    <property type="match status" value="1"/>
</dbReference>
<feature type="compositionally biased region" description="Basic residues" evidence="4">
    <location>
        <begin position="697"/>
        <end position="706"/>
    </location>
</feature>
<dbReference type="PROSITE" id="PS50088">
    <property type="entry name" value="ANK_REPEAT"/>
    <property type="match status" value="2"/>
</dbReference>
<dbReference type="Pfam" id="PF12796">
    <property type="entry name" value="Ank_2"/>
    <property type="match status" value="1"/>
</dbReference>
<dbReference type="EMBL" id="CAXKWB010000964">
    <property type="protein sequence ID" value="CAL4062948.1"/>
    <property type="molecule type" value="Genomic_DNA"/>
</dbReference>
<comment type="caution">
    <text evidence="6">The sequence shown here is derived from an EMBL/GenBank/DDBJ whole genome shotgun (WGS) entry which is preliminary data.</text>
</comment>
<keyword evidence="1" id="KW-0677">Repeat</keyword>
<feature type="repeat" description="RCC1" evidence="3">
    <location>
        <begin position="250"/>
        <end position="304"/>
    </location>
</feature>
<feature type="domain" description="BTB" evidence="5">
    <location>
        <begin position="786"/>
        <end position="854"/>
    </location>
</feature>
<dbReference type="InterPro" id="IPR000210">
    <property type="entry name" value="BTB/POZ_dom"/>
</dbReference>
<evidence type="ECO:0000256" key="4">
    <source>
        <dbReference type="SAM" id="MobiDB-lite"/>
    </source>
</evidence>
<dbReference type="PROSITE" id="PS50297">
    <property type="entry name" value="ANK_REP_REGION"/>
    <property type="match status" value="2"/>
</dbReference>
<gene>
    <name evidence="6" type="ORF">MNOR_LOCUS2963</name>
</gene>
<evidence type="ECO:0000313" key="6">
    <source>
        <dbReference type="EMBL" id="CAL4062948.1"/>
    </source>
</evidence>
<dbReference type="Pfam" id="PF00651">
    <property type="entry name" value="BTB"/>
    <property type="match status" value="2"/>
</dbReference>
<dbReference type="AlphaFoldDB" id="A0AAV2PQ90"/>
<dbReference type="Gene3D" id="3.30.710.10">
    <property type="entry name" value="Potassium Channel Kv1.1, Chain A"/>
    <property type="match status" value="2"/>
</dbReference>
<dbReference type="CDD" id="cd18302">
    <property type="entry name" value="BTB2_POZ_IBtk"/>
    <property type="match status" value="1"/>
</dbReference>
<dbReference type="Pfam" id="PF00415">
    <property type="entry name" value="RCC1"/>
    <property type="match status" value="3"/>
</dbReference>
<feature type="repeat" description="RCC1" evidence="3">
    <location>
        <begin position="197"/>
        <end position="249"/>
    </location>
</feature>
<dbReference type="InterPro" id="IPR002110">
    <property type="entry name" value="Ankyrin_rpt"/>
</dbReference>
<organism evidence="6 7">
    <name type="scientific">Meganyctiphanes norvegica</name>
    <name type="common">Northern krill</name>
    <name type="synonym">Thysanopoda norvegica</name>
    <dbReference type="NCBI Taxonomy" id="48144"/>
    <lineage>
        <taxon>Eukaryota</taxon>
        <taxon>Metazoa</taxon>
        <taxon>Ecdysozoa</taxon>
        <taxon>Arthropoda</taxon>
        <taxon>Crustacea</taxon>
        <taxon>Multicrustacea</taxon>
        <taxon>Malacostraca</taxon>
        <taxon>Eumalacostraca</taxon>
        <taxon>Eucarida</taxon>
        <taxon>Euphausiacea</taxon>
        <taxon>Euphausiidae</taxon>
        <taxon>Meganyctiphanes</taxon>
    </lineage>
</organism>
<dbReference type="SUPFAM" id="SSF54695">
    <property type="entry name" value="POZ domain"/>
    <property type="match status" value="2"/>
</dbReference>
<evidence type="ECO:0000256" key="1">
    <source>
        <dbReference type="ARBA" id="ARBA00022737"/>
    </source>
</evidence>
<keyword evidence="2" id="KW-0040">ANK repeat</keyword>
<name>A0AAV2PQ90_MEGNR</name>
<proteinExistence type="predicted"/>
<feature type="repeat" description="ANK" evidence="2">
    <location>
        <begin position="86"/>
        <end position="118"/>
    </location>
</feature>
<dbReference type="PANTHER" id="PTHR22872">
    <property type="entry name" value="BTK-BINDING PROTEIN-RELATED"/>
    <property type="match status" value="1"/>
</dbReference>
<dbReference type="CDD" id="cd18500">
    <property type="entry name" value="BACK_IBtk"/>
    <property type="match status" value="1"/>
</dbReference>
<dbReference type="SUPFAM" id="SSF48403">
    <property type="entry name" value="Ankyrin repeat"/>
    <property type="match status" value="1"/>
</dbReference>
<dbReference type="InterPro" id="IPR011333">
    <property type="entry name" value="SKP1/BTB/POZ_sf"/>
</dbReference>
<evidence type="ECO:0000256" key="3">
    <source>
        <dbReference type="PROSITE-ProRule" id="PRU00235"/>
    </source>
</evidence>
<dbReference type="Gene3D" id="2.130.10.30">
    <property type="entry name" value="Regulator of chromosome condensation 1/beta-lactamase-inhibitor protein II"/>
    <property type="match status" value="1"/>
</dbReference>
<feature type="non-terminal residue" evidence="6">
    <location>
        <position position="1263"/>
    </location>
</feature>
<dbReference type="PROSITE" id="PS50012">
    <property type="entry name" value="RCC1_3"/>
    <property type="match status" value="3"/>
</dbReference>
<dbReference type="PANTHER" id="PTHR22872:SF2">
    <property type="entry name" value="INHIBITOR OF BRUTON TYROSINE KINASE"/>
    <property type="match status" value="1"/>
</dbReference>
<evidence type="ECO:0000313" key="7">
    <source>
        <dbReference type="Proteomes" id="UP001497623"/>
    </source>
</evidence>
<dbReference type="Proteomes" id="UP001497623">
    <property type="component" value="Unassembled WGS sequence"/>
</dbReference>
<accession>A0AAV2PQ90</accession>
<evidence type="ECO:0000256" key="2">
    <source>
        <dbReference type="PROSITE-ProRule" id="PRU00023"/>
    </source>
</evidence>
<feature type="repeat" description="ANK" evidence="2">
    <location>
        <begin position="52"/>
        <end position="84"/>
    </location>
</feature>
<dbReference type="PRINTS" id="PR00633">
    <property type="entry name" value="RCCNDNSATION"/>
</dbReference>
<dbReference type="InterPro" id="IPR051625">
    <property type="entry name" value="Signaling_Regulatory_Domain"/>
</dbReference>
<dbReference type="InterPro" id="IPR000408">
    <property type="entry name" value="Reg_chr_condens"/>
</dbReference>
<dbReference type="SUPFAM" id="SSF50985">
    <property type="entry name" value="RCC1/BLIP-II"/>
    <property type="match status" value="1"/>
</dbReference>
<evidence type="ECO:0000259" key="5">
    <source>
        <dbReference type="PROSITE" id="PS50097"/>
    </source>
</evidence>
<feature type="repeat" description="RCC1" evidence="3">
    <location>
        <begin position="143"/>
        <end position="196"/>
    </location>
</feature>